<dbReference type="OrthoDB" id="8374021at2"/>
<dbReference type="RefSeq" id="WP_132693592.1">
    <property type="nucleotide sequence ID" value="NZ_SLVM01000003.1"/>
</dbReference>
<feature type="domain" description="Putative zinc-finger" evidence="1">
    <location>
        <begin position="4"/>
        <end position="37"/>
    </location>
</feature>
<keyword evidence="3" id="KW-1185">Reference proteome</keyword>
<protein>
    <submittedName>
        <fullName evidence="2">Putative zinc finger protein</fullName>
    </submittedName>
</protein>
<name>A0A4R1Z0P3_9RHOB</name>
<dbReference type="EMBL" id="SLVM01000003">
    <property type="protein sequence ID" value="TCM87087.1"/>
    <property type="molecule type" value="Genomic_DNA"/>
</dbReference>
<sequence length="82" mass="8904">MLNCKDVAARASALIDGELSGWQAMQMRLHLAMCRGCSAFVGQIRQTRDLTEAALREGTAHPGDDARLAAILARLPDQRRGV</sequence>
<dbReference type="AlphaFoldDB" id="A0A4R1Z0P3"/>
<dbReference type="InterPro" id="IPR027383">
    <property type="entry name" value="Znf_put"/>
</dbReference>
<dbReference type="InterPro" id="IPR041916">
    <property type="entry name" value="Anti_sigma_zinc_sf"/>
</dbReference>
<proteinExistence type="predicted"/>
<dbReference type="Proteomes" id="UP000295277">
    <property type="component" value="Unassembled WGS sequence"/>
</dbReference>
<evidence type="ECO:0000313" key="2">
    <source>
        <dbReference type="EMBL" id="TCM87087.1"/>
    </source>
</evidence>
<dbReference type="Pfam" id="PF13490">
    <property type="entry name" value="zf-HC2"/>
    <property type="match status" value="1"/>
</dbReference>
<reference evidence="2 3" key="1">
    <citation type="submission" date="2019-03" db="EMBL/GenBank/DDBJ databases">
        <title>Genomic Encyclopedia of Type Strains, Phase IV (KMG-IV): sequencing the most valuable type-strain genomes for metagenomic binning, comparative biology and taxonomic classification.</title>
        <authorList>
            <person name="Goeker M."/>
        </authorList>
    </citation>
    <scope>NUCLEOTIDE SEQUENCE [LARGE SCALE GENOMIC DNA]</scope>
    <source>
        <strain evidence="2 3">DSM 21153</strain>
    </source>
</reference>
<comment type="caution">
    <text evidence="2">The sequence shown here is derived from an EMBL/GenBank/DDBJ whole genome shotgun (WGS) entry which is preliminary data.</text>
</comment>
<accession>A0A4R1Z0P3</accession>
<dbReference type="Gene3D" id="1.10.10.1320">
    <property type="entry name" value="Anti-sigma factor, zinc-finger domain"/>
    <property type="match status" value="1"/>
</dbReference>
<gene>
    <name evidence="2" type="ORF">EV216_103165</name>
</gene>
<evidence type="ECO:0000259" key="1">
    <source>
        <dbReference type="Pfam" id="PF13490"/>
    </source>
</evidence>
<organism evidence="2 3">
    <name type="scientific">Rhodovulum steppense</name>
    <dbReference type="NCBI Taxonomy" id="540251"/>
    <lineage>
        <taxon>Bacteria</taxon>
        <taxon>Pseudomonadati</taxon>
        <taxon>Pseudomonadota</taxon>
        <taxon>Alphaproteobacteria</taxon>
        <taxon>Rhodobacterales</taxon>
        <taxon>Paracoccaceae</taxon>
        <taxon>Rhodovulum</taxon>
    </lineage>
</organism>
<evidence type="ECO:0000313" key="3">
    <source>
        <dbReference type="Proteomes" id="UP000295277"/>
    </source>
</evidence>